<protein>
    <submittedName>
        <fullName evidence="3">S41 family peptidase</fullName>
    </submittedName>
</protein>
<evidence type="ECO:0000259" key="2">
    <source>
        <dbReference type="SMART" id="SM00245"/>
    </source>
</evidence>
<feature type="chain" id="PRO_5047030911" evidence="1">
    <location>
        <begin position="22"/>
        <end position="485"/>
    </location>
</feature>
<dbReference type="SUPFAM" id="SSF50156">
    <property type="entry name" value="PDZ domain-like"/>
    <property type="match status" value="1"/>
</dbReference>
<evidence type="ECO:0000256" key="1">
    <source>
        <dbReference type="SAM" id="SignalP"/>
    </source>
</evidence>
<dbReference type="InterPro" id="IPR005151">
    <property type="entry name" value="Tail-specific_protease"/>
</dbReference>
<dbReference type="EMBL" id="JBHULY010000034">
    <property type="protein sequence ID" value="MFD2727327.1"/>
    <property type="molecule type" value="Genomic_DNA"/>
</dbReference>
<feature type="domain" description="Tail specific protease" evidence="2">
    <location>
        <begin position="206"/>
        <end position="417"/>
    </location>
</feature>
<dbReference type="InterPro" id="IPR041613">
    <property type="entry name" value="Pept_S41_N"/>
</dbReference>
<evidence type="ECO:0000313" key="4">
    <source>
        <dbReference type="Proteomes" id="UP001597476"/>
    </source>
</evidence>
<name>A0ABW5TDH6_9FLAO</name>
<dbReference type="InterPro" id="IPR029045">
    <property type="entry name" value="ClpP/crotonase-like_dom_sf"/>
</dbReference>
<dbReference type="Gene3D" id="3.90.226.10">
    <property type="entry name" value="2-enoyl-CoA Hydratase, Chain A, domain 1"/>
    <property type="match status" value="1"/>
</dbReference>
<gene>
    <name evidence="3" type="ORF">ACFSR8_13980</name>
</gene>
<dbReference type="InterPro" id="IPR036034">
    <property type="entry name" value="PDZ_sf"/>
</dbReference>
<dbReference type="SUPFAM" id="SSF52096">
    <property type="entry name" value="ClpP/crotonase"/>
    <property type="match status" value="1"/>
</dbReference>
<dbReference type="PANTHER" id="PTHR32060:SF30">
    <property type="entry name" value="CARBOXY-TERMINAL PROCESSING PROTEASE CTPA"/>
    <property type="match status" value="1"/>
</dbReference>
<reference evidence="4" key="1">
    <citation type="journal article" date="2019" name="Int. J. Syst. Evol. Microbiol.">
        <title>The Global Catalogue of Microorganisms (GCM) 10K type strain sequencing project: providing services to taxonomists for standard genome sequencing and annotation.</title>
        <authorList>
            <consortium name="The Broad Institute Genomics Platform"/>
            <consortium name="The Broad Institute Genome Sequencing Center for Infectious Disease"/>
            <person name="Wu L."/>
            <person name="Ma J."/>
        </authorList>
    </citation>
    <scope>NUCLEOTIDE SEQUENCE [LARGE SCALE GENOMIC DNA]</scope>
    <source>
        <strain evidence="4">KCTC 42398</strain>
    </source>
</reference>
<keyword evidence="4" id="KW-1185">Reference proteome</keyword>
<dbReference type="Gene3D" id="3.30.750.170">
    <property type="match status" value="1"/>
</dbReference>
<dbReference type="RefSeq" id="WP_380293073.1">
    <property type="nucleotide sequence ID" value="NZ_JBHULY010000034.1"/>
</dbReference>
<dbReference type="Proteomes" id="UP001597476">
    <property type="component" value="Unassembled WGS sequence"/>
</dbReference>
<dbReference type="Pfam" id="PF18294">
    <property type="entry name" value="Pept_S41_N"/>
    <property type="match status" value="1"/>
</dbReference>
<dbReference type="SMART" id="SM00245">
    <property type="entry name" value="TSPc"/>
    <property type="match status" value="1"/>
</dbReference>
<dbReference type="PROSITE" id="PS51257">
    <property type="entry name" value="PROKAR_LIPOPROTEIN"/>
    <property type="match status" value="1"/>
</dbReference>
<keyword evidence="1" id="KW-0732">Signal</keyword>
<dbReference type="Pfam" id="PF03572">
    <property type="entry name" value="Peptidase_S41"/>
    <property type="match status" value="1"/>
</dbReference>
<proteinExistence type="predicted"/>
<comment type="caution">
    <text evidence="3">The sequence shown here is derived from an EMBL/GenBank/DDBJ whole genome shotgun (WGS) entry which is preliminary data.</text>
</comment>
<feature type="signal peptide" evidence="1">
    <location>
        <begin position="1"/>
        <end position="21"/>
    </location>
</feature>
<dbReference type="PANTHER" id="PTHR32060">
    <property type="entry name" value="TAIL-SPECIFIC PROTEASE"/>
    <property type="match status" value="1"/>
</dbReference>
<accession>A0ABW5TDH6</accession>
<dbReference type="CDD" id="cd07561">
    <property type="entry name" value="Peptidase_S41_CPP_like"/>
    <property type="match status" value="1"/>
</dbReference>
<evidence type="ECO:0000313" key="3">
    <source>
        <dbReference type="EMBL" id="MFD2727327.1"/>
    </source>
</evidence>
<sequence length="485" mass="54071">MKKLRALSLILCAFILTGCFEDGDDIPIQTDEINDFVWKGMNLFYLYKSDVPQLSNNEFGLNAIDDRYGRNEVYNSYLENFSSPRELFESLIHQRNTVDQFSWIVDDYIELQRNFSGISVTNGMEFFRFRSPNTTDGLIGVVHVVQPNTSAAANGVKRGDIFYAIDGIPLNDNNYFGLINQNSYTINLGTYNDQGTPDNSDDTIDPGTESITLTKAEYTENPIYIAKTLDVSGKKVGYLMYNGFIRGSEVGLNSVFADFKSENIDELVLDLRYNPGGNVETTTFLASMITGQFTGEVFERIIYNSELQSNNTDYLFANKIGENTVINSLNLNQIYVLTSGRSASASEGLINGLKPYINVIHVGTNTRGKTQGSITIYDSPKFNREGINPRHTYAMQPLVANGTNRNNEFVPSTGLVPTTGFEYQERQSNYGVLGDVNEPLLAMALADIEGSTSKSQRLKSKQVPPLQSVLTEYDFKPFEGGMVID</sequence>
<dbReference type="Gene3D" id="2.30.42.10">
    <property type="match status" value="1"/>
</dbReference>
<organism evidence="3 4">
    <name type="scientific">Hyunsoonleella rubra</name>
    <dbReference type="NCBI Taxonomy" id="1737062"/>
    <lineage>
        <taxon>Bacteria</taxon>
        <taxon>Pseudomonadati</taxon>
        <taxon>Bacteroidota</taxon>
        <taxon>Flavobacteriia</taxon>
        <taxon>Flavobacteriales</taxon>
        <taxon>Flavobacteriaceae</taxon>
    </lineage>
</organism>